<evidence type="ECO:0000313" key="2">
    <source>
        <dbReference type="Proteomes" id="UP000607653"/>
    </source>
</evidence>
<name>A0A822ZE35_NELNU</name>
<accession>A0A822ZE35</accession>
<proteinExistence type="predicted"/>
<sequence length="73" mass="8194">MNIIITIYRTMGIALGYEQNFNCVSSLDSMIYYQTNSLGLFVNAKNGGPLDFSLPLGEPIHQKFVYWPLTGCI</sequence>
<gene>
    <name evidence="1" type="ORF">HUJ06_014182</name>
</gene>
<dbReference type="Proteomes" id="UP000607653">
    <property type="component" value="Unassembled WGS sequence"/>
</dbReference>
<organism evidence="1 2">
    <name type="scientific">Nelumbo nucifera</name>
    <name type="common">Sacred lotus</name>
    <dbReference type="NCBI Taxonomy" id="4432"/>
    <lineage>
        <taxon>Eukaryota</taxon>
        <taxon>Viridiplantae</taxon>
        <taxon>Streptophyta</taxon>
        <taxon>Embryophyta</taxon>
        <taxon>Tracheophyta</taxon>
        <taxon>Spermatophyta</taxon>
        <taxon>Magnoliopsida</taxon>
        <taxon>Proteales</taxon>
        <taxon>Nelumbonaceae</taxon>
        <taxon>Nelumbo</taxon>
    </lineage>
</organism>
<protein>
    <submittedName>
        <fullName evidence="1">Uncharacterized protein</fullName>
    </submittedName>
</protein>
<reference evidence="1 2" key="1">
    <citation type="journal article" date="2020" name="Mol. Biol. Evol.">
        <title>Distinct Expression and Methylation Patterns for Genes with Different Fates following a Single Whole-Genome Duplication in Flowering Plants.</title>
        <authorList>
            <person name="Shi T."/>
            <person name="Rahmani R.S."/>
            <person name="Gugger P.F."/>
            <person name="Wang M."/>
            <person name="Li H."/>
            <person name="Zhang Y."/>
            <person name="Li Z."/>
            <person name="Wang Q."/>
            <person name="Van de Peer Y."/>
            <person name="Marchal K."/>
            <person name="Chen J."/>
        </authorList>
    </citation>
    <scope>NUCLEOTIDE SEQUENCE [LARGE SCALE GENOMIC DNA]</scope>
    <source>
        <tissue evidence="1">Leaf</tissue>
    </source>
</reference>
<evidence type="ECO:0000313" key="1">
    <source>
        <dbReference type="EMBL" id="DAD39858.1"/>
    </source>
</evidence>
<keyword evidence="2" id="KW-1185">Reference proteome</keyword>
<dbReference type="AlphaFoldDB" id="A0A822ZE35"/>
<dbReference type="EMBL" id="DUZY01000005">
    <property type="protein sequence ID" value="DAD39858.1"/>
    <property type="molecule type" value="Genomic_DNA"/>
</dbReference>
<comment type="caution">
    <text evidence="1">The sequence shown here is derived from an EMBL/GenBank/DDBJ whole genome shotgun (WGS) entry which is preliminary data.</text>
</comment>